<dbReference type="Proteomes" id="UP000585226">
    <property type="component" value="Unassembled WGS sequence"/>
</dbReference>
<dbReference type="SUPFAM" id="SSF56349">
    <property type="entry name" value="DNA breaking-rejoining enzymes"/>
    <property type="match status" value="1"/>
</dbReference>
<evidence type="ECO:0000256" key="2">
    <source>
        <dbReference type="ARBA" id="ARBA00022908"/>
    </source>
</evidence>
<dbReference type="Gene3D" id="1.10.443.10">
    <property type="entry name" value="Intergrase catalytic core"/>
    <property type="match status" value="1"/>
</dbReference>
<comment type="similarity">
    <text evidence="1">Belongs to the 'phage' integrase family.</text>
</comment>
<evidence type="ECO:0000256" key="4">
    <source>
        <dbReference type="ARBA" id="ARBA00023172"/>
    </source>
</evidence>
<name>A0A7Y8G456_9PSED</name>
<gene>
    <name evidence="6" type="ORF">HX893_20290</name>
</gene>
<comment type="caution">
    <text evidence="6">The sequence shown here is derived from an EMBL/GenBank/DDBJ whole genome shotgun (WGS) entry which is preliminary data.</text>
</comment>
<keyword evidence="4" id="KW-0233">DNA recombination</keyword>
<dbReference type="EMBL" id="JACASD010000051">
    <property type="protein sequence ID" value="NWE90470.1"/>
    <property type="molecule type" value="Genomic_DNA"/>
</dbReference>
<dbReference type="InterPro" id="IPR013762">
    <property type="entry name" value="Integrase-like_cat_sf"/>
</dbReference>
<protein>
    <submittedName>
        <fullName evidence="6">Site-specific integrase</fullName>
    </submittedName>
</protein>
<dbReference type="PANTHER" id="PTHR30349:SF41">
    <property type="entry name" value="INTEGRASE_RECOMBINASE PROTEIN MJ0367-RELATED"/>
    <property type="match status" value="1"/>
</dbReference>
<dbReference type="PROSITE" id="PS51898">
    <property type="entry name" value="TYR_RECOMBINASE"/>
    <property type="match status" value="1"/>
</dbReference>
<dbReference type="PANTHER" id="PTHR30349">
    <property type="entry name" value="PHAGE INTEGRASE-RELATED"/>
    <property type="match status" value="1"/>
</dbReference>
<evidence type="ECO:0000313" key="6">
    <source>
        <dbReference type="EMBL" id="NWE90470.1"/>
    </source>
</evidence>
<sequence>MLSIQCKSLSYHGTMLDVLIKHYILIADYKKQNILLSVPNLYLHEKTRSSLQTSKRYATVISMFYRFLETQKAFKSLAPGDYHTIVRNLDIKRWQVSRHAARLKKGSARPSSVTIFDDALIVRNFFAWVVESPFTCNVNIKKETWILNVKSDRMLNYIKKKAGIRIDSDPIRVLDRESRQHYQKPLITDWEIKLLLESYPDSVYATMFCLELATALRPIELCNFPYLGKGENKHILPSSQMPKGETQFPYQTLGKGNKLRDVIIPAYALDDVEKSYTKKEYAERRKKYKEKFGKACPPSILFLTAEGEPVTPKKIADATTYAKRLAHAKNPNFSMFNDFYQARHWWPTMMMIQHHGERLLTDAADVLDRALAQAIMNQMGHTSIVTTYKHYLNLARVLVMAKQGHVFEMIGEDFNIHHQIQDFG</sequence>
<dbReference type="GO" id="GO:0015074">
    <property type="term" value="P:DNA integration"/>
    <property type="evidence" value="ECO:0007669"/>
    <property type="project" value="UniProtKB-KW"/>
</dbReference>
<proteinExistence type="inferred from homology"/>
<dbReference type="InterPro" id="IPR050090">
    <property type="entry name" value="Tyrosine_recombinase_XerCD"/>
</dbReference>
<reference evidence="6 7" key="1">
    <citation type="submission" date="2020-04" db="EMBL/GenBank/DDBJ databases">
        <title>Molecular characterization of pseudomonads from Agaricus bisporus reveal novel blotch 2 pathogens in Western Europe.</title>
        <authorList>
            <person name="Taparia T."/>
            <person name="Krijger M."/>
            <person name="Haynes E."/>
            <person name="Elpinstone J.G."/>
            <person name="Noble R."/>
            <person name="Van Der Wolf J."/>
        </authorList>
    </citation>
    <scope>NUCLEOTIDE SEQUENCE [LARGE SCALE GENOMIC DNA]</scope>
    <source>
        <strain evidence="6 7">P8021</strain>
    </source>
</reference>
<keyword evidence="3" id="KW-0238">DNA-binding</keyword>
<organism evidence="6 7">
    <name type="scientific">Pseudomonas reactans</name>
    <dbReference type="NCBI Taxonomy" id="117680"/>
    <lineage>
        <taxon>Bacteria</taxon>
        <taxon>Pseudomonadati</taxon>
        <taxon>Pseudomonadota</taxon>
        <taxon>Gammaproteobacteria</taxon>
        <taxon>Pseudomonadales</taxon>
        <taxon>Pseudomonadaceae</taxon>
        <taxon>Pseudomonas</taxon>
    </lineage>
</organism>
<evidence type="ECO:0000256" key="3">
    <source>
        <dbReference type="ARBA" id="ARBA00023125"/>
    </source>
</evidence>
<dbReference type="GO" id="GO:0003677">
    <property type="term" value="F:DNA binding"/>
    <property type="evidence" value="ECO:0007669"/>
    <property type="project" value="UniProtKB-KW"/>
</dbReference>
<dbReference type="InterPro" id="IPR002104">
    <property type="entry name" value="Integrase_catalytic"/>
</dbReference>
<accession>A0A7Y8G456</accession>
<dbReference type="RefSeq" id="WP_177112178.1">
    <property type="nucleotide sequence ID" value="NZ_JACASD010000051.1"/>
</dbReference>
<feature type="domain" description="Tyr recombinase" evidence="5">
    <location>
        <begin position="181"/>
        <end position="405"/>
    </location>
</feature>
<dbReference type="GO" id="GO:0006310">
    <property type="term" value="P:DNA recombination"/>
    <property type="evidence" value="ECO:0007669"/>
    <property type="project" value="UniProtKB-KW"/>
</dbReference>
<evidence type="ECO:0000259" key="5">
    <source>
        <dbReference type="PROSITE" id="PS51898"/>
    </source>
</evidence>
<keyword evidence="2" id="KW-0229">DNA integration</keyword>
<dbReference type="AlphaFoldDB" id="A0A7Y8G456"/>
<dbReference type="InterPro" id="IPR011010">
    <property type="entry name" value="DNA_brk_join_enz"/>
</dbReference>
<evidence type="ECO:0000256" key="1">
    <source>
        <dbReference type="ARBA" id="ARBA00008857"/>
    </source>
</evidence>
<evidence type="ECO:0000313" key="7">
    <source>
        <dbReference type="Proteomes" id="UP000585226"/>
    </source>
</evidence>
<dbReference type="CDD" id="cd00397">
    <property type="entry name" value="DNA_BRE_C"/>
    <property type="match status" value="1"/>
</dbReference>